<comment type="function">
    <text evidence="2">Promotes neddylation of cullin components of SCF-type E3 ubiquitin ligase complexes and thus regulates SCF-type complex activity. Function promotes cell proliferation.</text>
</comment>
<reference evidence="5" key="1">
    <citation type="submission" date="2021-12" db="EMBL/GenBank/DDBJ databases">
        <authorList>
            <person name="King R."/>
        </authorList>
    </citation>
    <scope>NUCLEOTIDE SEQUENCE</scope>
</reference>
<keyword evidence="1" id="KW-0833">Ubl conjugation pathway</keyword>
<evidence type="ECO:0000313" key="6">
    <source>
        <dbReference type="Proteomes" id="UP001152759"/>
    </source>
</evidence>
<gene>
    <name evidence="5" type="ORF">BEMITA_LOCUS7237</name>
</gene>
<evidence type="ECO:0000313" key="5">
    <source>
        <dbReference type="EMBL" id="CAH0388319.1"/>
    </source>
</evidence>
<accession>A0A9P0AD93</accession>
<dbReference type="PROSITE" id="PS51229">
    <property type="entry name" value="DCUN1"/>
    <property type="match status" value="1"/>
</dbReference>
<dbReference type="AlphaFoldDB" id="A0A9P0AD93"/>
<dbReference type="PANTHER" id="PTHR12281">
    <property type="entry name" value="RP42 RELATED"/>
    <property type="match status" value="1"/>
</dbReference>
<dbReference type="GO" id="GO:0045116">
    <property type="term" value="P:protein neddylation"/>
    <property type="evidence" value="ECO:0007669"/>
    <property type="project" value="TreeGrafter"/>
</dbReference>
<keyword evidence="6" id="KW-1185">Reference proteome</keyword>
<protein>
    <recommendedName>
        <fullName evidence="3">Defective in cullin neddylation protein</fullName>
    </recommendedName>
</protein>
<feature type="domain" description="DCUN1" evidence="4">
    <location>
        <begin position="114"/>
        <end position="304"/>
    </location>
</feature>
<dbReference type="KEGG" id="btab:109034383"/>
<evidence type="ECO:0000259" key="4">
    <source>
        <dbReference type="PROSITE" id="PS51229"/>
    </source>
</evidence>
<organism evidence="5 6">
    <name type="scientific">Bemisia tabaci</name>
    <name type="common">Sweetpotato whitefly</name>
    <name type="synonym">Aleurodes tabaci</name>
    <dbReference type="NCBI Taxonomy" id="7038"/>
    <lineage>
        <taxon>Eukaryota</taxon>
        <taxon>Metazoa</taxon>
        <taxon>Ecdysozoa</taxon>
        <taxon>Arthropoda</taxon>
        <taxon>Hexapoda</taxon>
        <taxon>Insecta</taxon>
        <taxon>Pterygota</taxon>
        <taxon>Neoptera</taxon>
        <taxon>Paraneoptera</taxon>
        <taxon>Hemiptera</taxon>
        <taxon>Sternorrhyncha</taxon>
        <taxon>Aleyrodoidea</taxon>
        <taxon>Aleyrodidae</taxon>
        <taxon>Aleyrodinae</taxon>
        <taxon>Bemisia</taxon>
    </lineage>
</organism>
<comment type="function">
    <text evidence="3">Neddylation of cullins play an essential role in the regulation of SCF-type complexes activity.</text>
</comment>
<dbReference type="GO" id="GO:0005886">
    <property type="term" value="C:plasma membrane"/>
    <property type="evidence" value="ECO:0007669"/>
    <property type="project" value="UniProtKB-ARBA"/>
</dbReference>
<dbReference type="GO" id="GO:0031624">
    <property type="term" value="F:ubiquitin conjugating enzyme binding"/>
    <property type="evidence" value="ECO:0007669"/>
    <property type="project" value="TreeGrafter"/>
</dbReference>
<dbReference type="EMBL" id="OU963865">
    <property type="protein sequence ID" value="CAH0388319.1"/>
    <property type="molecule type" value="Genomic_DNA"/>
</dbReference>
<dbReference type="Gene3D" id="1.10.238.10">
    <property type="entry name" value="EF-hand"/>
    <property type="match status" value="1"/>
</dbReference>
<name>A0A9P0AD93_BEMTA</name>
<dbReference type="Gene3D" id="1.10.238.200">
    <property type="entry name" value="Cullin, PONY binding domain"/>
    <property type="match status" value="1"/>
</dbReference>
<dbReference type="GO" id="GO:2000436">
    <property type="term" value="P:positive regulation of protein neddylation"/>
    <property type="evidence" value="ECO:0007669"/>
    <property type="project" value="UniProtKB-ARBA"/>
</dbReference>
<dbReference type="GO" id="GO:0000151">
    <property type="term" value="C:ubiquitin ligase complex"/>
    <property type="evidence" value="ECO:0007669"/>
    <property type="project" value="TreeGrafter"/>
</dbReference>
<dbReference type="OrthoDB" id="27198at2759"/>
<evidence type="ECO:0000256" key="1">
    <source>
        <dbReference type="ARBA" id="ARBA00022786"/>
    </source>
</evidence>
<evidence type="ECO:0000256" key="3">
    <source>
        <dbReference type="RuleBase" id="RU410713"/>
    </source>
</evidence>
<dbReference type="InterPro" id="IPR042460">
    <property type="entry name" value="DCN1-like_PONY"/>
</dbReference>
<dbReference type="InterPro" id="IPR014764">
    <property type="entry name" value="DCN-prot"/>
</dbReference>
<sequence>MGKCFSCVTSQPQPAQSEIVESDPLEKINEEVADACINNVVTYSESSLIAVDTQSNGHSCMINNGGMAASNDNFHFQRDKFPSGSIRSTFYPRIPVISRNNTLSNDGLKKEKTVSEAKINNLFDSYRDPAEEQILTEGIERLCSDLHLSPDEFKVLVLAWKLDAQQMCRFTREEFVNGLKSLHTDSIRGIQVKLPEIVNILAQDAEQFKSLYRFTFKFGLDANQRILPSDMAICLWKLVFTVREPPILSRWLTFLECHPHIRGIPRDTWNMFLNFAESIGNDLSTYDDTEAWPSIFDDFVEFENDKTNQNVSIINAKDSVCNSDMIPMTE</sequence>
<dbReference type="GO" id="GO:0097602">
    <property type="term" value="F:cullin family protein binding"/>
    <property type="evidence" value="ECO:0007669"/>
    <property type="project" value="TreeGrafter"/>
</dbReference>
<dbReference type="GO" id="GO:0032182">
    <property type="term" value="F:ubiquitin-like protein binding"/>
    <property type="evidence" value="ECO:0007669"/>
    <property type="project" value="TreeGrafter"/>
</dbReference>
<dbReference type="Proteomes" id="UP001152759">
    <property type="component" value="Chromosome 4"/>
</dbReference>
<dbReference type="PANTHER" id="PTHR12281:SF31">
    <property type="entry name" value="DCN1-LIKE PROTEIN 3"/>
    <property type="match status" value="1"/>
</dbReference>
<dbReference type="Pfam" id="PF03556">
    <property type="entry name" value="Cullin_binding"/>
    <property type="match status" value="1"/>
</dbReference>
<proteinExistence type="predicted"/>
<dbReference type="FunFam" id="1.10.238.10:FF:000030">
    <property type="entry name" value="DCN1-like protein"/>
    <property type="match status" value="1"/>
</dbReference>
<evidence type="ECO:0000256" key="2">
    <source>
        <dbReference type="ARBA" id="ARBA00059219"/>
    </source>
</evidence>
<dbReference type="FunFam" id="1.10.238.200:FF:000003">
    <property type="entry name" value="DCN1-like protein 3"/>
    <property type="match status" value="1"/>
</dbReference>
<dbReference type="InterPro" id="IPR005176">
    <property type="entry name" value="PONY_dom"/>
</dbReference>